<reference evidence="2" key="1">
    <citation type="submission" date="2013-05" db="EMBL/GenBank/DDBJ databases">
        <title>Genome assembly of Cystobacter fuscus DSM 2262.</title>
        <authorList>
            <person name="Sharma G."/>
            <person name="Khatri I."/>
            <person name="Kaur C."/>
            <person name="Mayilraj S."/>
            <person name="Subramanian S."/>
        </authorList>
    </citation>
    <scope>NUCLEOTIDE SEQUENCE [LARGE SCALE GENOMIC DNA]</scope>
    <source>
        <strain evidence="2">DSM 2262</strain>
    </source>
</reference>
<organism evidence="2 3">
    <name type="scientific">Cystobacter fuscus (strain ATCC 25194 / DSM 2262 / NBRC 100088 / M29)</name>
    <dbReference type="NCBI Taxonomy" id="1242864"/>
    <lineage>
        <taxon>Bacteria</taxon>
        <taxon>Pseudomonadati</taxon>
        <taxon>Myxococcota</taxon>
        <taxon>Myxococcia</taxon>
        <taxon>Myxococcales</taxon>
        <taxon>Cystobacterineae</taxon>
        <taxon>Archangiaceae</taxon>
        <taxon>Cystobacter</taxon>
    </lineage>
</organism>
<feature type="compositionally biased region" description="Basic and acidic residues" evidence="1">
    <location>
        <begin position="1"/>
        <end position="13"/>
    </location>
</feature>
<dbReference type="EMBL" id="ANAH02000005">
    <property type="protein sequence ID" value="EPX63608.1"/>
    <property type="molecule type" value="Genomic_DNA"/>
</dbReference>
<evidence type="ECO:0000256" key="1">
    <source>
        <dbReference type="SAM" id="MobiDB-lite"/>
    </source>
</evidence>
<dbReference type="AlphaFoldDB" id="S9R418"/>
<feature type="region of interest" description="Disordered" evidence="1">
    <location>
        <begin position="1"/>
        <end position="74"/>
    </location>
</feature>
<keyword evidence="3" id="KW-1185">Reference proteome</keyword>
<evidence type="ECO:0000313" key="3">
    <source>
        <dbReference type="Proteomes" id="UP000011682"/>
    </source>
</evidence>
<proteinExistence type="predicted"/>
<gene>
    <name evidence="2" type="ORF">D187_006016</name>
</gene>
<evidence type="ECO:0000313" key="2">
    <source>
        <dbReference type="EMBL" id="EPX63608.1"/>
    </source>
</evidence>
<comment type="caution">
    <text evidence="2">The sequence shown here is derived from an EMBL/GenBank/DDBJ whole genome shotgun (WGS) entry which is preliminary data.</text>
</comment>
<name>S9R418_CYSF2</name>
<protein>
    <submittedName>
        <fullName evidence="2">Uncharacterized protein</fullName>
    </submittedName>
</protein>
<accession>S9R418</accession>
<dbReference type="Proteomes" id="UP000011682">
    <property type="component" value="Unassembled WGS sequence"/>
</dbReference>
<sequence>MIRVGERRPDGNEWRGGARRPGGAHRPLRPHGSSFPCHPLRSRGPLRPHGSPLPRRPPRPWFTSCPRSAAHAEE</sequence>